<evidence type="ECO:0000313" key="1">
    <source>
        <dbReference type="EMBL" id="GIY47819.1"/>
    </source>
</evidence>
<name>A0AAV4TPZ5_CAEEX</name>
<protein>
    <submittedName>
        <fullName evidence="1">Uncharacterized protein</fullName>
    </submittedName>
</protein>
<keyword evidence="2" id="KW-1185">Reference proteome</keyword>
<dbReference type="EMBL" id="BPLR01011632">
    <property type="protein sequence ID" value="GIY47819.1"/>
    <property type="molecule type" value="Genomic_DNA"/>
</dbReference>
<dbReference type="Proteomes" id="UP001054945">
    <property type="component" value="Unassembled WGS sequence"/>
</dbReference>
<reference evidence="1 2" key="1">
    <citation type="submission" date="2021-06" db="EMBL/GenBank/DDBJ databases">
        <title>Caerostris extrusa draft genome.</title>
        <authorList>
            <person name="Kono N."/>
            <person name="Arakawa K."/>
        </authorList>
    </citation>
    <scope>NUCLEOTIDE SEQUENCE [LARGE SCALE GENOMIC DNA]</scope>
</reference>
<evidence type="ECO:0000313" key="2">
    <source>
        <dbReference type="Proteomes" id="UP001054945"/>
    </source>
</evidence>
<comment type="caution">
    <text evidence="1">The sequence shown here is derived from an EMBL/GenBank/DDBJ whole genome shotgun (WGS) entry which is preliminary data.</text>
</comment>
<accession>A0AAV4TPZ5</accession>
<gene>
    <name evidence="1" type="ORF">CEXT_132681</name>
</gene>
<dbReference type="AlphaFoldDB" id="A0AAV4TPZ5"/>
<feature type="non-terminal residue" evidence="1">
    <location>
        <position position="1"/>
    </location>
</feature>
<sequence length="147" mass="17126">SGALSRSLSRTNFVLFHSREKNVRKQNITQLEPEFVLIVNVVPLEEFLLEPTSGFHGYSKPCGGPRQSTYDRFPFERLPTLCEKHLQVYGRCREKNIQKQITTTRIRFRSYRRRSTIGGRSKLLSEKQAALGRLEYFTNHYVGDTRS</sequence>
<proteinExistence type="predicted"/>
<organism evidence="1 2">
    <name type="scientific">Caerostris extrusa</name>
    <name type="common">Bark spider</name>
    <name type="synonym">Caerostris bankana</name>
    <dbReference type="NCBI Taxonomy" id="172846"/>
    <lineage>
        <taxon>Eukaryota</taxon>
        <taxon>Metazoa</taxon>
        <taxon>Ecdysozoa</taxon>
        <taxon>Arthropoda</taxon>
        <taxon>Chelicerata</taxon>
        <taxon>Arachnida</taxon>
        <taxon>Araneae</taxon>
        <taxon>Araneomorphae</taxon>
        <taxon>Entelegynae</taxon>
        <taxon>Araneoidea</taxon>
        <taxon>Araneidae</taxon>
        <taxon>Caerostris</taxon>
    </lineage>
</organism>